<dbReference type="GeneTree" id="ENSGT00940000167088"/>
<dbReference type="AlphaFoldDB" id="A0AAQ4RS85"/>
<dbReference type="Pfam" id="PF00167">
    <property type="entry name" value="FGF"/>
    <property type="match status" value="1"/>
</dbReference>
<dbReference type="PANTHER" id="PTHR11486">
    <property type="entry name" value="FIBROBLAST GROWTH FACTOR"/>
    <property type="match status" value="1"/>
</dbReference>
<accession>A0AAQ4RS85</accession>
<reference evidence="4" key="3">
    <citation type="submission" date="2025-09" db="UniProtKB">
        <authorList>
            <consortium name="Ensembl"/>
        </authorList>
    </citation>
    <scope>IDENTIFICATION</scope>
</reference>
<sequence length="166" mass="17902">MATAGFATLPSTPEDGGSGGFTPGGFKDPKRLYCKNGGFFLRIRSDGGVDGIREKSDAHIKLQIQATSVGEVVIKGVCANRYLAMNRDGRLFGVVSEPDRRLQTNVTPFVFCKGFRGLPPNHRVAFPPRVQSAKDGRRTNATSWSGWRVTTTTPTAPGSTPACTWL</sequence>
<evidence type="ECO:0000313" key="4">
    <source>
        <dbReference type="Ensembl" id="ENSGACP00000066646.1"/>
    </source>
</evidence>
<feature type="region of interest" description="Disordered" evidence="3">
    <location>
        <begin position="1"/>
        <end position="24"/>
    </location>
</feature>
<evidence type="ECO:0000256" key="1">
    <source>
        <dbReference type="ARBA" id="ARBA00007936"/>
    </source>
</evidence>
<dbReference type="Ensembl" id="ENSGACT00000049448.1">
    <property type="protein sequence ID" value="ENSGACP00000066646.1"/>
    <property type="gene ID" value="ENSGACG00000028158.1"/>
</dbReference>
<comment type="similarity">
    <text evidence="1 2">Belongs to the heparin-binding growth factors family.</text>
</comment>
<evidence type="ECO:0000313" key="5">
    <source>
        <dbReference type="Proteomes" id="UP000007635"/>
    </source>
</evidence>
<proteinExistence type="inferred from homology"/>
<name>A0AAQ4RS85_GASAC</name>
<evidence type="ECO:0000256" key="3">
    <source>
        <dbReference type="SAM" id="MobiDB-lite"/>
    </source>
</evidence>
<dbReference type="SUPFAM" id="SSF50353">
    <property type="entry name" value="Cytokine"/>
    <property type="match status" value="1"/>
</dbReference>
<dbReference type="Proteomes" id="UP000007635">
    <property type="component" value="Chromosome IV"/>
</dbReference>
<reference evidence="4 5" key="1">
    <citation type="journal article" date="2021" name="G3 (Bethesda)">
        <title>Improved contiguity of the threespine stickleback genome using long-read sequencing.</title>
        <authorList>
            <person name="Nath S."/>
            <person name="Shaw D.E."/>
            <person name="White M.A."/>
        </authorList>
    </citation>
    <scope>NUCLEOTIDE SEQUENCE [LARGE SCALE GENOMIC DNA]</scope>
    <source>
        <strain evidence="4 5">Lake Benthic</strain>
    </source>
</reference>
<evidence type="ECO:0000256" key="2">
    <source>
        <dbReference type="RuleBase" id="RU049442"/>
    </source>
</evidence>
<dbReference type="InterPro" id="IPR002209">
    <property type="entry name" value="Fibroblast_GF_fam"/>
</dbReference>
<keyword evidence="5" id="KW-1185">Reference proteome</keyword>
<dbReference type="PRINTS" id="PR00263">
    <property type="entry name" value="HBGFFGF"/>
</dbReference>
<organism evidence="4 5">
    <name type="scientific">Gasterosteus aculeatus aculeatus</name>
    <name type="common">three-spined stickleback</name>
    <dbReference type="NCBI Taxonomy" id="481459"/>
    <lineage>
        <taxon>Eukaryota</taxon>
        <taxon>Metazoa</taxon>
        <taxon>Chordata</taxon>
        <taxon>Craniata</taxon>
        <taxon>Vertebrata</taxon>
        <taxon>Euteleostomi</taxon>
        <taxon>Actinopterygii</taxon>
        <taxon>Neopterygii</taxon>
        <taxon>Teleostei</taxon>
        <taxon>Neoteleostei</taxon>
        <taxon>Acanthomorphata</taxon>
        <taxon>Eupercaria</taxon>
        <taxon>Perciformes</taxon>
        <taxon>Cottioidei</taxon>
        <taxon>Gasterosteales</taxon>
        <taxon>Gasterosteidae</taxon>
        <taxon>Gasterosteus</taxon>
    </lineage>
</organism>
<dbReference type="SMART" id="SM00442">
    <property type="entry name" value="FGF"/>
    <property type="match status" value="1"/>
</dbReference>
<dbReference type="InterPro" id="IPR008996">
    <property type="entry name" value="IL1/FGF"/>
</dbReference>
<protein>
    <recommendedName>
        <fullName evidence="2">Fibroblast growth factor</fullName>
        <shortName evidence="2">FGF</shortName>
    </recommendedName>
</protein>
<reference evidence="4" key="2">
    <citation type="submission" date="2025-08" db="UniProtKB">
        <authorList>
            <consortium name="Ensembl"/>
        </authorList>
    </citation>
    <scope>IDENTIFICATION</scope>
</reference>
<dbReference type="Gene3D" id="2.80.10.50">
    <property type="match status" value="1"/>
</dbReference>
<dbReference type="GO" id="GO:0008083">
    <property type="term" value="F:growth factor activity"/>
    <property type="evidence" value="ECO:0007669"/>
    <property type="project" value="InterPro"/>
</dbReference>